<keyword evidence="2" id="KW-0217">Developmental protein</keyword>
<evidence type="ECO:0000256" key="3">
    <source>
        <dbReference type="ARBA" id="ARBA00022475"/>
    </source>
</evidence>
<feature type="disulfide bond" evidence="13">
    <location>
        <begin position="62"/>
        <end position="71"/>
    </location>
</feature>
<accession>A0A0B7BXU7</accession>
<evidence type="ECO:0000313" key="15">
    <source>
        <dbReference type="EMBL" id="CEK97206.1"/>
    </source>
</evidence>
<keyword evidence="12" id="KW-0325">Glycoprotein</keyword>
<dbReference type="PRINTS" id="PR00010">
    <property type="entry name" value="EGFBLOOD"/>
</dbReference>
<evidence type="ECO:0000256" key="1">
    <source>
        <dbReference type="ARBA" id="ARBA00004251"/>
    </source>
</evidence>
<evidence type="ECO:0000256" key="4">
    <source>
        <dbReference type="ARBA" id="ARBA00022536"/>
    </source>
</evidence>
<dbReference type="PROSITE" id="PS00010">
    <property type="entry name" value="ASX_HYDROXYL"/>
    <property type="match status" value="3"/>
</dbReference>
<feature type="non-terminal residue" evidence="15">
    <location>
        <position position="213"/>
    </location>
</feature>
<dbReference type="GO" id="GO:0007154">
    <property type="term" value="P:cell communication"/>
    <property type="evidence" value="ECO:0007669"/>
    <property type="project" value="UniProtKB-ARBA"/>
</dbReference>
<dbReference type="InterPro" id="IPR051022">
    <property type="entry name" value="Notch_Cell-Fate_Det"/>
</dbReference>
<dbReference type="InterPro" id="IPR001881">
    <property type="entry name" value="EGF-like_Ca-bd_dom"/>
</dbReference>
<proteinExistence type="predicted"/>
<evidence type="ECO:0000256" key="5">
    <source>
        <dbReference type="ARBA" id="ARBA00022692"/>
    </source>
</evidence>
<organism evidence="15">
    <name type="scientific">Arion vulgaris</name>
    <dbReference type="NCBI Taxonomy" id="1028688"/>
    <lineage>
        <taxon>Eukaryota</taxon>
        <taxon>Metazoa</taxon>
        <taxon>Spiralia</taxon>
        <taxon>Lophotrochozoa</taxon>
        <taxon>Mollusca</taxon>
        <taxon>Gastropoda</taxon>
        <taxon>Heterobranchia</taxon>
        <taxon>Euthyneura</taxon>
        <taxon>Panpulmonata</taxon>
        <taxon>Eupulmonata</taxon>
        <taxon>Stylommatophora</taxon>
        <taxon>Helicina</taxon>
        <taxon>Arionoidea</taxon>
        <taxon>Arionidae</taxon>
        <taxon>Arion</taxon>
    </lineage>
</organism>
<evidence type="ECO:0000256" key="11">
    <source>
        <dbReference type="ARBA" id="ARBA00023157"/>
    </source>
</evidence>
<dbReference type="InterPro" id="IPR013032">
    <property type="entry name" value="EGF-like_CS"/>
</dbReference>
<dbReference type="Pfam" id="PF12661">
    <property type="entry name" value="hEGF"/>
    <property type="match status" value="1"/>
</dbReference>
<evidence type="ECO:0000259" key="14">
    <source>
        <dbReference type="PROSITE" id="PS50026"/>
    </source>
</evidence>
<dbReference type="SUPFAM" id="SSF57196">
    <property type="entry name" value="EGF/Laminin"/>
    <property type="match status" value="3"/>
</dbReference>
<evidence type="ECO:0000256" key="2">
    <source>
        <dbReference type="ARBA" id="ARBA00022473"/>
    </source>
</evidence>
<feature type="domain" description="EGF-like" evidence="14">
    <location>
        <begin position="1"/>
        <end position="34"/>
    </location>
</feature>
<evidence type="ECO:0000256" key="6">
    <source>
        <dbReference type="ARBA" id="ARBA00022729"/>
    </source>
</evidence>
<dbReference type="PROSITE" id="PS01186">
    <property type="entry name" value="EGF_2"/>
    <property type="match status" value="1"/>
</dbReference>
<keyword evidence="5" id="KW-0812">Transmembrane</keyword>
<keyword evidence="8" id="KW-0106">Calcium</keyword>
<dbReference type="PROSITE" id="PS50026">
    <property type="entry name" value="EGF_3"/>
    <property type="match status" value="4"/>
</dbReference>
<protein>
    <recommendedName>
        <fullName evidence="14">EGF-like domain-containing protein</fullName>
    </recommendedName>
</protein>
<dbReference type="FunFam" id="2.10.25.10:FF:000391">
    <property type="entry name" value="Weary, isoform C"/>
    <property type="match status" value="1"/>
</dbReference>
<keyword evidence="10" id="KW-0472">Membrane</keyword>
<evidence type="ECO:0000256" key="9">
    <source>
        <dbReference type="ARBA" id="ARBA00022989"/>
    </source>
</evidence>
<feature type="domain" description="EGF-like" evidence="14">
    <location>
        <begin position="183"/>
        <end position="213"/>
    </location>
</feature>
<feature type="disulfide bond" evidence="13">
    <location>
        <begin position="171"/>
        <end position="180"/>
    </location>
</feature>
<gene>
    <name evidence="15" type="primary">ORF215043</name>
</gene>
<sequence length="213" mass="22962">CSPDPCSHGGICQDHIHSFTCDCSNTGFNGTTCENNIDDCVGNTCQNGGQCIDGVKTYTCSCLPAYTGSRCEVDIPECTPNPCAFNSRCLEKSDISLYDKGNPHFVNFTFEKAAGYYCDCVSGVKGDNCTEDINECLSGPQCTPGLECLSGPCQNNATCINIFKDGFICNCSRGYNGSLCENIINYCLLYRPCKNGGRCLNKTADYDCICPTP</sequence>
<dbReference type="FunFam" id="2.10.25.10:FF:000208">
    <property type="entry name" value="Crumbs 2, cell polarity complex component"/>
    <property type="match status" value="1"/>
</dbReference>
<name>A0A0B7BXU7_9EUPU</name>
<dbReference type="CDD" id="cd00054">
    <property type="entry name" value="EGF_CA"/>
    <property type="match status" value="2"/>
</dbReference>
<dbReference type="EMBL" id="HACG01050341">
    <property type="protein sequence ID" value="CEK97206.1"/>
    <property type="molecule type" value="Transcribed_RNA"/>
</dbReference>
<evidence type="ECO:0000256" key="12">
    <source>
        <dbReference type="ARBA" id="ARBA00023180"/>
    </source>
</evidence>
<dbReference type="Pfam" id="PF00008">
    <property type="entry name" value="EGF"/>
    <property type="match status" value="3"/>
</dbReference>
<keyword evidence="7" id="KW-0677">Repeat</keyword>
<dbReference type="SMART" id="SM00179">
    <property type="entry name" value="EGF_CA"/>
    <property type="match status" value="3"/>
</dbReference>
<evidence type="ECO:0000256" key="13">
    <source>
        <dbReference type="PROSITE-ProRule" id="PRU00076"/>
    </source>
</evidence>
<dbReference type="GO" id="GO:0005886">
    <property type="term" value="C:plasma membrane"/>
    <property type="evidence" value="ECO:0007669"/>
    <property type="project" value="UniProtKB-SubCell"/>
</dbReference>
<keyword evidence="4 13" id="KW-0245">EGF-like domain</keyword>
<dbReference type="PROSITE" id="PS00022">
    <property type="entry name" value="EGF_1"/>
    <property type="match status" value="3"/>
</dbReference>
<keyword evidence="11 13" id="KW-1015">Disulfide bond</keyword>
<dbReference type="AlphaFoldDB" id="A0A0B7BXU7"/>
<dbReference type="InterPro" id="IPR000152">
    <property type="entry name" value="EGF-type_Asp/Asn_hydroxyl_site"/>
</dbReference>
<feature type="domain" description="EGF-like" evidence="14">
    <location>
        <begin position="144"/>
        <end position="181"/>
    </location>
</feature>
<dbReference type="InterPro" id="IPR018097">
    <property type="entry name" value="EGF_Ca-bd_CS"/>
</dbReference>
<feature type="domain" description="EGF-like" evidence="14">
    <location>
        <begin position="36"/>
        <end position="72"/>
    </location>
</feature>
<dbReference type="GO" id="GO:0005509">
    <property type="term" value="F:calcium ion binding"/>
    <property type="evidence" value="ECO:0007669"/>
    <property type="project" value="InterPro"/>
</dbReference>
<keyword evidence="9" id="KW-1133">Transmembrane helix</keyword>
<dbReference type="InterPro" id="IPR000742">
    <property type="entry name" value="EGF"/>
</dbReference>
<keyword evidence="6" id="KW-0732">Signal</keyword>
<dbReference type="Gene3D" id="2.10.25.10">
    <property type="entry name" value="Laminin"/>
    <property type="match status" value="5"/>
</dbReference>
<evidence type="ECO:0000256" key="7">
    <source>
        <dbReference type="ARBA" id="ARBA00022737"/>
    </source>
</evidence>
<dbReference type="FunFam" id="2.10.25.10:FF:000080">
    <property type="entry name" value="Neurogenic locus notch 1"/>
    <property type="match status" value="1"/>
</dbReference>
<comment type="subcellular location">
    <subcellularLocation>
        <location evidence="1">Cell membrane</location>
        <topology evidence="1">Single-pass type I membrane protein</topology>
    </subcellularLocation>
</comment>
<comment type="caution">
    <text evidence="13">Lacks conserved residue(s) required for the propagation of feature annotation.</text>
</comment>
<dbReference type="PROSITE" id="PS01187">
    <property type="entry name" value="EGF_CA"/>
    <property type="match status" value="1"/>
</dbReference>
<evidence type="ECO:0000256" key="10">
    <source>
        <dbReference type="ARBA" id="ARBA00023136"/>
    </source>
</evidence>
<reference evidence="15" key="1">
    <citation type="submission" date="2014-12" db="EMBL/GenBank/DDBJ databases">
        <title>Insight into the proteome of Arion vulgaris.</title>
        <authorList>
            <person name="Aradska J."/>
            <person name="Bulat T."/>
            <person name="Smidak R."/>
            <person name="Sarate P."/>
            <person name="Gangsoo J."/>
            <person name="Sialana F."/>
            <person name="Bilban M."/>
            <person name="Lubec G."/>
        </authorList>
    </citation>
    <scope>NUCLEOTIDE SEQUENCE</scope>
    <source>
        <tissue evidence="15">Skin</tissue>
    </source>
</reference>
<feature type="non-terminal residue" evidence="15">
    <location>
        <position position="1"/>
    </location>
</feature>
<dbReference type="PANTHER" id="PTHR24049">
    <property type="entry name" value="CRUMBS FAMILY MEMBER"/>
    <property type="match status" value="1"/>
</dbReference>
<dbReference type="GO" id="GO:0023052">
    <property type="term" value="P:signaling"/>
    <property type="evidence" value="ECO:0007669"/>
    <property type="project" value="UniProtKB-ARBA"/>
</dbReference>
<keyword evidence="3" id="KW-1003">Cell membrane</keyword>
<dbReference type="SMART" id="SM00181">
    <property type="entry name" value="EGF"/>
    <property type="match status" value="5"/>
</dbReference>
<evidence type="ECO:0000256" key="8">
    <source>
        <dbReference type="ARBA" id="ARBA00022837"/>
    </source>
</evidence>